<evidence type="ECO:0000313" key="1">
    <source>
        <dbReference type="EMBL" id="KAJ7408101.1"/>
    </source>
</evidence>
<dbReference type="Proteomes" id="UP001145742">
    <property type="component" value="Unassembled WGS sequence"/>
</dbReference>
<evidence type="ECO:0008006" key="3">
    <source>
        <dbReference type="Google" id="ProtNLM"/>
    </source>
</evidence>
<protein>
    <recommendedName>
        <fullName evidence="3">Rx N-terminal domain-containing protein</fullName>
    </recommendedName>
</protein>
<proteinExistence type="predicted"/>
<reference evidence="1" key="1">
    <citation type="submission" date="2019-10" db="EMBL/GenBank/DDBJ databases">
        <authorList>
            <person name="Soares A.E.R."/>
            <person name="Aleixo A."/>
            <person name="Schneider P."/>
            <person name="Miyaki C.Y."/>
            <person name="Schneider M.P."/>
            <person name="Mello C."/>
            <person name="Vasconcelos A.T.R."/>
        </authorList>
    </citation>
    <scope>NUCLEOTIDE SEQUENCE</scope>
    <source>
        <tissue evidence="1">Muscle</tissue>
    </source>
</reference>
<comment type="caution">
    <text evidence="1">The sequence shown here is derived from an EMBL/GenBank/DDBJ whole genome shotgun (WGS) entry which is preliminary data.</text>
</comment>
<keyword evidence="2" id="KW-1185">Reference proteome</keyword>
<gene>
    <name evidence="1" type="ORF">WISP_123490</name>
</gene>
<accession>A0ABQ9CRY6</accession>
<sequence>MSPLGSATVLERVQRWATKLVNALEHKFYEEQLRELRVFSLEQRRLREGLDALYNSLKRGCSEVLVNLFSETTRDRTRGHGLKLHQRRFRMDIRKHFFTETVIRHWNGLPKVVVETLSLKVFKETWHSVPRSS</sequence>
<organism evidence="1 2">
    <name type="scientific">Willisornis vidua</name>
    <name type="common">Xingu scale-backed antbird</name>
    <dbReference type="NCBI Taxonomy" id="1566151"/>
    <lineage>
        <taxon>Eukaryota</taxon>
        <taxon>Metazoa</taxon>
        <taxon>Chordata</taxon>
        <taxon>Craniata</taxon>
        <taxon>Vertebrata</taxon>
        <taxon>Euteleostomi</taxon>
        <taxon>Archelosauria</taxon>
        <taxon>Archosauria</taxon>
        <taxon>Dinosauria</taxon>
        <taxon>Saurischia</taxon>
        <taxon>Theropoda</taxon>
        <taxon>Coelurosauria</taxon>
        <taxon>Aves</taxon>
        <taxon>Neognathae</taxon>
        <taxon>Neoaves</taxon>
        <taxon>Telluraves</taxon>
        <taxon>Australaves</taxon>
        <taxon>Passeriformes</taxon>
        <taxon>Thamnophilidae</taxon>
        <taxon>Willisornis</taxon>
    </lineage>
</organism>
<evidence type="ECO:0000313" key="2">
    <source>
        <dbReference type="Proteomes" id="UP001145742"/>
    </source>
</evidence>
<name>A0ABQ9CRY6_9PASS</name>
<dbReference type="EMBL" id="WHWB01034567">
    <property type="protein sequence ID" value="KAJ7408101.1"/>
    <property type="molecule type" value="Genomic_DNA"/>
</dbReference>